<name>A0A100WK66_MYCCR</name>
<dbReference type="PANTHER" id="PTHR43029">
    <property type="entry name" value="AMMONIUM TRANSPORTER MEP2"/>
    <property type="match status" value="1"/>
</dbReference>
<keyword evidence="3 9" id="KW-0813">Transport</keyword>
<keyword evidence="4 9" id="KW-0812">Transmembrane</keyword>
<evidence type="ECO:0000256" key="9">
    <source>
        <dbReference type="RuleBase" id="RU362002"/>
    </source>
</evidence>
<feature type="transmembrane region" description="Helical" evidence="9">
    <location>
        <begin position="20"/>
        <end position="40"/>
    </location>
</feature>
<dbReference type="InterPro" id="IPR001905">
    <property type="entry name" value="Ammonium_transpt"/>
</dbReference>
<keyword evidence="7 9" id="KW-0924">Ammonia transport</keyword>
<feature type="transmembrane region" description="Helical" evidence="9">
    <location>
        <begin position="219"/>
        <end position="238"/>
    </location>
</feature>
<keyword evidence="6 9" id="KW-0472">Membrane</keyword>
<feature type="transmembrane region" description="Helical" evidence="9">
    <location>
        <begin position="336"/>
        <end position="355"/>
    </location>
</feature>
<feature type="transmembrane region" description="Helical" evidence="9">
    <location>
        <begin position="278"/>
        <end position="295"/>
    </location>
</feature>
<feature type="transmembrane region" description="Helical" evidence="9">
    <location>
        <begin position="52"/>
        <end position="72"/>
    </location>
</feature>
<proteinExistence type="inferred from homology"/>
<comment type="subcellular location">
    <subcellularLocation>
        <location evidence="9">Cell membrane</location>
        <topology evidence="9">Multi-pass membrane protein</topology>
    </subcellularLocation>
    <subcellularLocation>
        <location evidence="1">Membrane</location>
        <topology evidence="1">Multi-pass membrane protein</topology>
    </subcellularLocation>
</comment>
<reference evidence="12" key="1">
    <citation type="journal article" date="2016" name="Genome Announc.">
        <title>Draft Genome Sequences of Five Rapidly Growing Mycobacterium Species, M. thermoresistibile, M. fortuitum subsp. acetamidolyticum, M. canariasense, M. brisbanense, and M. novocastrense.</title>
        <authorList>
            <person name="Katahira K."/>
            <person name="Ogura Y."/>
            <person name="Gotoh Y."/>
            <person name="Hayashi T."/>
        </authorList>
    </citation>
    <scope>NUCLEOTIDE SEQUENCE [LARGE SCALE GENOMIC DNA]</scope>
    <source>
        <strain evidence="12">JCM15298</strain>
    </source>
</reference>
<evidence type="ECO:0000256" key="2">
    <source>
        <dbReference type="ARBA" id="ARBA00005887"/>
    </source>
</evidence>
<evidence type="ECO:0000256" key="3">
    <source>
        <dbReference type="ARBA" id="ARBA00022448"/>
    </source>
</evidence>
<dbReference type="STRING" id="228230.RMCC_6503"/>
<keyword evidence="12" id="KW-1185">Reference proteome</keyword>
<accession>A0A100WK66</accession>
<sequence>MIGLAAAPPQEMYMDTGTTAFMLCCIIGLTMMIPGLALFYGGMVSVKSSTNMMMMTFGAVAIVGVLWVLFGFSMTFGTSIGESGLVGSLTEFAGMKDLLESQTTINGLPVSLFALFQALFAAITVALISGAAADRMKFGAWMLFATLWAVLVYFPVAHWVFAFDGVVTKDSVGGWIANSLKAIDFAGGTAVHINAGAAALAVAIVLGKAANWGQLRKPHNVPLTLLGAGLLWAGWYAFNGGSALAAGNSAAIVMVTTFVATCAATLAWLAVEKFKDGHVTGVGAAAGAITGLVAITPACGAVTPVGAIILGLVAGAICPFAVGLKEKFGYDDSLDVVGVHLVGGVIGTLMIGLLASDSMPNATNGLFYGGGLGQLAKQAIAAAAVMAYSFVIAYVIAFAIKKTIGIRISPEEEEKGIDTHVHRDAAYELASA</sequence>
<dbReference type="AlphaFoldDB" id="A0A100WK66"/>
<dbReference type="NCBIfam" id="TIGR00836">
    <property type="entry name" value="amt"/>
    <property type="match status" value="1"/>
</dbReference>
<dbReference type="InterPro" id="IPR024041">
    <property type="entry name" value="NH4_transpt_AmtB-like_dom"/>
</dbReference>
<comment type="caution">
    <text evidence="11">The sequence shown here is derived from an EMBL/GenBank/DDBJ whole genome shotgun (WGS) entry which is preliminary data.</text>
</comment>
<evidence type="ECO:0000313" key="12">
    <source>
        <dbReference type="Proteomes" id="UP000069443"/>
    </source>
</evidence>
<feature type="transmembrane region" description="Helical" evidence="9">
    <location>
        <begin position="301"/>
        <end position="324"/>
    </location>
</feature>
<protein>
    <recommendedName>
        <fullName evidence="8 9">Ammonium transporter</fullName>
    </recommendedName>
</protein>
<evidence type="ECO:0000256" key="6">
    <source>
        <dbReference type="ARBA" id="ARBA00023136"/>
    </source>
</evidence>
<feature type="transmembrane region" description="Helical" evidence="9">
    <location>
        <begin position="375"/>
        <end position="400"/>
    </location>
</feature>
<dbReference type="InterPro" id="IPR029020">
    <property type="entry name" value="Ammonium/urea_transptr"/>
</dbReference>
<dbReference type="Pfam" id="PF00909">
    <property type="entry name" value="Ammonium_transp"/>
    <property type="match status" value="1"/>
</dbReference>
<dbReference type="Proteomes" id="UP000069443">
    <property type="component" value="Unassembled WGS sequence"/>
</dbReference>
<evidence type="ECO:0000256" key="8">
    <source>
        <dbReference type="ARBA" id="ARBA00050025"/>
    </source>
</evidence>
<comment type="similarity">
    <text evidence="2 9">Belongs to the ammonia transporter channel (TC 1.A.11.2) family.</text>
</comment>
<dbReference type="PANTHER" id="PTHR43029:SF10">
    <property type="entry name" value="AMMONIUM TRANSPORTER MEP2"/>
    <property type="match status" value="1"/>
</dbReference>
<dbReference type="SUPFAM" id="SSF111352">
    <property type="entry name" value="Ammonium transporter"/>
    <property type="match status" value="1"/>
</dbReference>
<evidence type="ECO:0000256" key="1">
    <source>
        <dbReference type="ARBA" id="ARBA00004141"/>
    </source>
</evidence>
<evidence type="ECO:0000259" key="10">
    <source>
        <dbReference type="Pfam" id="PF00909"/>
    </source>
</evidence>
<feature type="transmembrane region" description="Helical" evidence="9">
    <location>
        <begin position="182"/>
        <end position="207"/>
    </location>
</feature>
<feature type="transmembrane region" description="Helical" evidence="9">
    <location>
        <begin position="108"/>
        <end position="128"/>
    </location>
</feature>
<dbReference type="GO" id="GO:0008519">
    <property type="term" value="F:ammonium channel activity"/>
    <property type="evidence" value="ECO:0007669"/>
    <property type="project" value="InterPro"/>
</dbReference>
<feature type="transmembrane region" description="Helical" evidence="9">
    <location>
        <begin position="250"/>
        <end position="271"/>
    </location>
</feature>
<organism evidence="11 12">
    <name type="scientific">Mycolicibacterium canariasense</name>
    <name type="common">Mycobacterium canariasense</name>
    <dbReference type="NCBI Taxonomy" id="228230"/>
    <lineage>
        <taxon>Bacteria</taxon>
        <taxon>Bacillati</taxon>
        <taxon>Actinomycetota</taxon>
        <taxon>Actinomycetes</taxon>
        <taxon>Mycobacteriales</taxon>
        <taxon>Mycobacteriaceae</taxon>
        <taxon>Mycolicibacterium</taxon>
    </lineage>
</organism>
<gene>
    <name evidence="11" type="ORF">RMCC_6503</name>
</gene>
<dbReference type="GO" id="GO:0005886">
    <property type="term" value="C:plasma membrane"/>
    <property type="evidence" value="ECO:0007669"/>
    <property type="project" value="UniProtKB-SubCell"/>
</dbReference>
<evidence type="ECO:0000256" key="5">
    <source>
        <dbReference type="ARBA" id="ARBA00022989"/>
    </source>
</evidence>
<feature type="transmembrane region" description="Helical" evidence="9">
    <location>
        <begin position="140"/>
        <end position="162"/>
    </location>
</feature>
<reference evidence="12" key="2">
    <citation type="submission" date="2016-02" db="EMBL/GenBank/DDBJ databases">
        <title>Draft genome sequence of five rapidly growing Mycobacterium species.</title>
        <authorList>
            <person name="Katahira K."/>
            <person name="Gotou Y."/>
            <person name="Iida K."/>
            <person name="Ogura Y."/>
            <person name="Hayashi T."/>
        </authorList>
    </citation>
    <scope>NUCLEOTIDE SEQUENCE [LARGE SCALE GENOMIC DNA]</scope>
    <source>
        <strain evidence="12">JCM15298</strain>
    </source>
</reference>
<feature type="domain" description="Ammonium transporter AmtB-like" evidence="10">
    <location>
        <begin position="20"/>
        <end position="427"/>
    </location>
</feature>
<dbReference type="EMBL" id="BCSY01000135">
    <property type="protein sequence ID" value="GAS99538.1"/>
    <property type="molecule type" value="Genomic_DNA"/>
</dbReference>
<keyword evidence="5 9" id="KW-1133">Transmembrane helix</keyword>
<evidence type="ECO:0000313" key="11">
    <source>
        <dbReference type="EMBL" id="GAS99538.1"/>
    </source>
</evidence>
<evidence type="ECO:0000256" key="7">
    <source>
        <dbReference type="ARBA" id="ARBA00023177"/>
    </source>
</evidence>
<evidence type="ECO:0000256" key="4">
    <source>
        <dbReference type="ARBA" id="ARBA00022692"/>
    </source>
</evidence>
<dbReference type="Gene3D" id="1.10.3430.10">
    <property type="entry name" value="Ammonium transporter AmtB like domains"/>
    <property type="match status" value="1"/>
</dbReference>